<dbReference type="EMBL" id="MN738853">
    <property type="protein sequence ID" value="QHT28215.1"/>
    <property type="molecule type" value="Genomic_DNA"/>
</dbReference>
<evidence type="ECO:0000313" key="2">
    <source>
        <dbReference type="EMBL" id="QHT28215.1"/>
    </source>
</evidence>
<dbReference type="AlphaFoldDB" id="A0A6C0ELJ8"/>
<reference evidence="2" key="1">
    <citation type="journal article" date="2020" name="Nature">
        <title>Giant virus diversity and host interactions through global metagenomics.</title>
        <authorList>
            <person name="Schulz F."/>
            <person name="Roux S."/>
            <person name="Paez-Espino D."/>
            <person name="Jungbluth S."/>
            <person name="Walsh D.A."/>
            <person name="Denef V.J."/>
            <person name="McMahon K.D."/>
            <person name="Konstantinidis K.T."/>
            <person name="Eloe-Fadrosh E.A."/>
            <person name="Kyrpides N.C."/>
            <person name="Woyke T."/>
        </authorList>
    </citation>
    <scope>NUCLEOTIDE SEQUENCE</scope>
    <source>
        <strain evidence="2">GVMAG-M-3300001348-25</strain>
    </source>
</reference>
<feature type="region of interest" description="Disordered" evidence="1">
    <location>
        <begin position="1"/>
        <end position="25"/>
    </location>
</feature>
<sequence length="437" mass="49930">MSVKSVTSTESSMEYVEENAGENAGENLEENAGENAGENAEKIPEEFSKVINDLCNDIKMTFPETEELINSYYEGDKIQEAMLFGYIKEVYPERFFDILYQKNEIFDVKSELNTEFLPGLDFKKLWNMQDVSDQIRETLWKYLQLILFTSVGNITDSNSFGDTAKLFESINEDEFKTKLGDVMENIQNIFENKGEGFTTMNEEAAEECEKESSAPNASDFKNIFENMPNPESIHSHISSMLEGKLGKLATEIAEETANELDIDFSDATQPEDVMKQLFKNPGKLMGLVKKVGSKLDTKLKSGQIDEKELMSEASELMRKMKDMPGMGNMEEMLKKMNIPGMGGKNTRFNQGAFNDAMKREDAREKTRERALKSKQEKELKMKQEAEERKIREQNYKPLTDEELILEFETLKVGNEKGEKSARPNNSGNKKKKKKNKK</sequence>
<feature type="compositionally biased region" description="Polar residues" evidence="1">
    <location>
        <begin position="1"/>
        <end position="12"/>
    </location>
</feature>
<name>A0A6C0ELJ8_9ZZZZ</name>
<proteinExistence type="predicted"/>
<feature type="compositionally biased region" description="Basic and acidic residues" evidence="1">
    <location>
        <begin position="358"/>
        <end position="394"/>
    </location>
</feature>
<evidence type="ECO:0000256" key="1">
    <source>
        <dbReference type="SAM" id="MobiDB-lite"/>
    </source>
</evidence>
<organism evidence="2">
    <name type="scientific">viral metagenome</name>
    <dbReference type="NCBI Taxonomy" id="1070528"/>
    <lineage>
        <taxon>unclassified sequences</taxon>
        <taxon>metagenomes</taxon>
        <taxon>organismal metagenomes</taxon>
    </lineage>
</organism>
<accession>A0A6C0ELJ8</accession>
<protein>
    <submittedName>
        <fullName evidence="2">Uncharacterized protein</fullName>
    </submittedName>
</protein>
<feature type="region of interest" description="Disordered" evidence="1">
    <location>
        <begin position="358"/>
        <end position="437"/>
    </location>
</feature>
<feature type="compositionally biased region" description="Basic residues" evidence="1">
    <location>
        <begin position="428"/>
        <end position="437"/>
    </location>
</feature>